<accession>K7W952</accession>
<keyword evidence="4" id="KW-0614">Plasmid</keyword>
<dbReference type="Pfam" id="PF11178">
    <property type="entry name" value="DUF2963"/>
    <property type="match status" value="1"/>
</dbReference>
<keyword evidence="2" id="KW-1133">Transmembrane helix</keyword>
<dbReference type="AlphaFoldDB" id="K7W952"/>
<keyword evidence="2" id="KW-0472">Membrane</keyword>
<evidence type="ECO:0000256" key="2">
    <source>
        <dbReference type="SAM" id="Phobius"/>
    </source>
</evidence>
<dbReference type="EMBL" id="JX668987">
    <property type="protein sequence ID" value="AFW98260.1"/>
    <property type="molecule type" value="Genomic_DNA"/>
</dbReference>
<evidence type="ECO:0000259" key="3">
    <source>
        <dbReference type="Pfam" id="PF11178"/>
    </source>
</evidence>
<sequence length="164" mass="19260">MQTNNQKKSKNKIFIIWGLFISGVILVILIILLLAMKPKSIITNKTIPQQEQETYNRLMNKIEKEIDDLTKTKQEQKSTLKYPNKIITLPNGFLEITEYNQDTGKKIKYTELKINQNGNEKLKVIFFDENEKDLMIDEYDPQTGKFIKRTHFNPDGTIKETKTY</sequence>
<name>K7W952_9MOLU</name>
<proteinExistence type="predicted"/>
<dbReference type="InterPro" id="IPR021348">
    <property type="entry name" value="DUF2963"/>
</dbReference>
<feature type="coiled-coil region" evidence="1">
    <location>
        <begin position="52"/>
        <end position="79"/>
    </location>
</feature>
<feature type="transmembrane region" description="Helical" evidence="2">
    <location>
        <begin position="14"/>
        <end position="35"/>
    </location>
</feature>
<keyword evidence="1" id="KW-0175">Coiled coil</keyword>
<keyword evidence="2" id="KW-0812">Transmembrane</keyword>
<dbReference type="RefSeq" id="WP_015083757.1">
    <property type="nucleotide sequence ID" value="NC_019535.1"/>
</dbReference>
<organism evidence="4">
    <name type="scientific">Candidatus Phytoplasma tritici</name>
    <dbReference type="NCBI Taxonomy" id="321961"/>
    <lineage>
        <taxon>Bacteria</taxon>
        <taxon>Bacillati</taxon>
        <taxon>Mycoplasmatota</taxon>
        <taxon>Mollicutes</taxon>
        <taxon>Acholeplasmatales</taxon>
        <taxon>Acholeplasmataceae</taxon>
        <taxon>Candidatus Phytoplasma</taxon>
        <taxon>16SrI (Aster yellows group)</taxon>
    </lineage>
</organism>
<reference evidence="4" key="1">
    <citation type="submission" date="2012-09" db="EMBL/GenBank/DDBJ databases">
        <title>Sequence analysis and quantification of three plasmids from wheat blue dwarf phytoplasma.</title>
        <authorList>
            <person name="Chen W."/>
            <person name="Li Y."/>
            <person name="Wu Y.F."/>
        </authorList>
    </citation>
    <scope>NUCLEOTIDE SEQUENCE</scope>
    <source>
        <plasmid evidence="4">pWBD1</plasmid>
    </source>
</reference>
<evidence type="ECO:0000313" key="4">
    <source>
        <dbReference type="EMBL" id="AFW98260.1"/>
    </source>
</evidence>
<geneLocation type="plasmid" evidence="4">
    <name>pWBD1</name>
</geneLocation>
<evidence type="ECO:0000256" key="1">
    <source>
        <dbReference type="SAM" id="Coils"/>
    </source>
</evidence>
<feature type="domain" description="DUF2963" evidence="3">
    <location>
        <begin position="135"/>
        <end position="159"/>
    </location>
</feature>
<protein>
    <submittedName>
        <fullName evidence="4">Cop number control protein</fullName>
    </submittedName>
</protein>